<evidence type="ECO:0000259" key="2">
    <source>
        <dbReference type="PROSITE" id="PS50943"/>
    </source>
</evidence>
<dbReference type="SMART" id="SM00530">
    <property type="entry name" value="HTH_XRE"/>
    <property type="match status" value="2"/>
</dbReference>
<dbReference type="Pfam" id="PF01381">
    <property type="entry name" value="HTH_3"/>
    <property type="match status" value="1"/>
</dbReference>
<dbReference type="RefSeq" id="WP_276759609.1">
    <property type="nucleotide sequence ID" value="NZ_SSGD01000031.1"/>
</dbReference>
<dbReference type="Gene3D" id="1.10.260.40">
    <property type="entry name" value="lambda repressor-like DNA-binding domains"/>
    <property type="match status" value="1"/>
</dbReference>
<dbReference type="GO" id="GO:0003677">
    <property type="term" value="F:DNA binding"/>
    <property type="evidence" value="ECO:0007669"/>
    <property type="project" value="InterPro"/>
</dbReference>
<gene>
    <name evidence="3" type="ORF">E6Q54_06880</name>
</gene>
<organism evidence="3 4">
    <name type="scientific">Mycolicibacter arupensis</name>
    <dbReference type="NCBI Taxonomy" id="342002"/>
    <lineage>
        <taxon>Bacteria</taxon>
        <taxon>Bacillati</taxon>
        <taxon>Actinomycetota</taxon>
        <taxon>Actinomycetes</taxon>
        <taxon>Mycobacteriales</taxon>
        <taxon>Mycobacteriaceae</taxon>
        <taxon>Mycolicibacter</taxon>
    </lineage>
</organism>
<protein>
    <submittedName>
        <fullName evidence="3">Transcriptional regulator</fullName>
    </submittedName>
</protein>
<dbReference type="InterPro" id="IPR010982">
    <property type="entry name" value="Lambda_DNA-bd_dom_sf"/>
</dbReference>
<dbReference type="AlphaFoldDB" id="A0A5C7Y8S3"/>
<dbReference type="PROSITE" id="PS50943">
    <property type="entry name" value="HTH_CROC1"/>
    <property type="match status" value="1"/>
</dbReference>
<proteinExistence type="predicted"/>
<dbReference type="SUPFAM" id="SSF47413">
    <property type="entry name" value="lambda repressor-like DNA-binding domains"/>
    <property type="match status" value="2"/>
</dbReference>
<feature type="domain" description="HTH cro/C1-type" evidence="2">
    <location>
        <begin position="100"/>
        <end position="130"/>
    </location>
</feature>
<evidence type="ECO:0000313" key="4">
    <source>
        <dbReference type="Proteomes" id="UP000321797"/>
    </source>
</evidence>
<reference evidence="3 4" key="1">
    <citation type="submission" date="2018-09" db="EMBL/GenBank/DDBJ databases">
        <title>Metagenome Assembled Genomes from an Advanced Water Purification Facility.</title>
        <authorList>
            <person name="Stamps B.W."/>
            <person name="Spear J.R."/>
        </authorList>
    </citation>
    <scope>NUCLEOTIDE SEQUENCE [LARGE SCALE GENOMIC DNA]</scope>
    <source>
        <strain evidence="3">Bin_29_2</strain>
    </source>
</reference>
<dbReference type="Proteomes" id="UP000321797">
    <property type="component" value="Unassembled WGS sequence"/>
</dbReference>
<name>A0A5C7Y8S3_9MYCO</name>
<evidence type="ECO:0000313" key="3">
    <source>
        <dbReference type="EMBL" id="TXI57993.1"/>
    </source>
</evidence>
<sequence>MTYTEPQGKRLAARVNEVRQSKGLTHQALSTAAQVSRPVLSRLINHGEVPSRQSTRDAIGAALGWGPGSCDAILAGGEPIEAAVPLVISTEAGMGLAQRIEQARQDVGLSKHELALISGVSRPQVSRLINHGEVPSRQSTRDAIGAALGWEAGSCDAVLNGGEPTLCGSAQAAQIVAERLRTIAAEAQAAAEESERQAQRWRSIGENALAAALLALRGGQGN</sequence>
<dbReference type="EMBL" id="SSGD01000031">
    <property type="protein sequence ID" value="TXI57993.1"/>
    <property type="molecule type" value="Genomic_DNA"/>
</dbReference>
<accession>A0A5C7Y8S3</accession>
<feature type="coiled-coil region" evidence="1">
    <location>
        <begin position="177"/>
        <end position="204"/>
    </location>
</feature>
<evidence type="ECO:0000256" key="1">
    <source>
        <dbReference type="SAM" id="Coils"/>
    </source>
</evidence>
<dbReference type="CDD" id="cd00093">
    <property type="entry name" value="HTH_XRE"/>
    <property type="match status" value="2"/>
</dbReference>
<comment type="caution">
    <text evidence="3">The sequence shown here is derived from an EMBL/GenBank/DDBJ whole genome shotgun (WGS) entry which is preliminary data.</text>
</comment>
<keyword evidence="1" id="KW-0175">Coiled coil</keyword>
<dbReference type="InterPro" id="IPR001387">
    <property type="entry name" value="Cro/C1-type_HTH"/>
</dbReference>